<dbReference type="CDD" id="cd08274">
    <property type="entry name" value="MDR9"/>
    <property type="match status" value="1"/>
</dbReference>
<dbReference type="InterPro" id="IPR002364">
    <property type="entry name" value="Quin_OxRdtase/zeta-crystal_CS"/>
</dbReference>
<dbReference type="InterPro" id="IPR013149">
    <property type="entry name" value="ADH-like_C"/>
</dbReference>
<dbReference type="PANTHER" id="PTHR44154">
    <property type="entry name" value="QUINONE OXIDOREDUCTASE"/>
    <property type="match status" value="1"/>
</dbReference>
<comment type="subunit">
    <text evidence="2">Homotetramer.</text>
</comment>
<dbReference type="InterPro" id="IPR051603">
    <property type="entry name" value="Zinc-ADH_QOR/CCCR"/>
</dbReference>
<evidence type="ECO:0000256" key="6">
    <source>
        <dbReference type="ARBA" id="ARBA00022990"/>
    </source>
</evidence>
<dbReference type="PANTHER" id="PTHR44154:SF1">
    <property type="entry name" value="QUINONE OXIDOREDUCTASE"/>
    <property type="match status" value="1"/>
</dbReference>
<dbReference type="InterPro" id="IPR013154">
    <property type="entry name" value="ADH-like_N"/>
</dbReference>
<dbReference type="SUPFAM" id="SSF50129">
    <property type="entry name" value="GroES-like"/>
    <property type="match status" value="1"/>
</dbReference>
<dbReference type="InterPro" id="IPR011032">
    <property type="entry name" value="GroES-like_sf"/>
</dbReference>
<reference evidence="8 9" key="1">
    <citation type="journal article" date="2021" name="J. Biosci. Bioeng.">
        <title>Identification and characterization of a chc gene cluster responsible for the aromatization pathway of cyclohexanecarboxylate degradation in Sinomonas cyclohexanicum ATCC 51369.</title>
        <authorList>
            <person name="Yamamoto T."/>
            <person name="Hasegawa Y."/>
            <person name="Lau P.C.K."/>
            <person name="Iwaki H."/>
        </authorList>
    </citation>
    <scope>NUCLEOTIDE SEQUENCE [LARGE SCALE GENOMIC DNA]</scope>
    <source>
        <strain evidence="8 9">ATCC 51369</strain>
    </source>
</reference>
<evidence type="ECO:0000259" key="7">
    <source>
        <dbReference type="SMART" id="SM00829"/>
    </source>
</evidence>
<keyword evidence="4" id="KW-0521">NADP</keyword>
<dbReference type="RefSeq" id="WP_229230786.1">
    <property type="nucleotide sequence ID" value="NZ_AP024525.1"/>
</dbReference>
<evidence type="ECO:0000256" key="5">
    <source>
        <dbReference type="ARBA" id="ARBA00022884"/>
    </source>
</evidence>
<organism evidence="8 9">
    <name type="scientific">Sinomonas cyclohexanicum</name>
    <name type="common">Corynebacterium cyclohexanicum</name>
    <dbReference type="NCBI Taxonomy" id="322009"/>
    <lineage>
        <taxon>Bacteria</taxon>
        <taxon>Bacillati</taxon>
        <taxon>Actinomycetota</taxon>
        <taxon>Actinomycetes</taxon>
        <taxon>Micrococcales</taxon>
        <taxon>Micrococcaceae</taxon>
        <taxon>Sinomonas</taxon>
    </lineage>
</organism>
<dbReference type="InterPro" id="IPR020843">
    <property type="entry name" value="ER"/>
</dbReference>
<accession>A0ABN6FMV8</accession>
<dbReference type="Pfam" id="PF00107">
    <property type="entry name" value="ADH_zinc_N"/>
    <property type="match status" value="1"/>
</dbReference>
<evidence type="ECO:0000256" key="4">
    <source>
        <dbReference type="ARBA" id="ARBA00022857"/>
    </source>
</evidence>
<keyword evidence="5" id="KW-0694">RNA-binding</keyword>
<dbReference type="Gene3D" id="3.90.180.10">
    <property type="entry name" value="Medium-chain alcohol dehydrogenases, catalytic domain"/>
    <property type="match status" value="1"/>
</dbReference>
<dbReference type="Gene3D" id="3.40.50.720">
    <property type="entry name" value="NAD(P)-binding Rossmann-like Domain"/>
    <property type="match status" value="1"/>
</dbReference>
<feature type="domain" description="Enoyl reductase (ER)" evidence="7">
    <location>
        <begin position="16"/>
        <end position="359"/>
    </location>
</feature>
<dbReference type="SMART" id="SM00829">
    <property type="entry name" value="PKS_ER"/>
    <property type="match status" value="1"/>
</dbReference>
<dbReference type="PROSITE" id="PS01162">
    <property type="entry name" value="QOR_ZETA_CRYSTAL"/>
    <property type="match status" value="1"/>
</dbReference>
<dbReference type="Pfam" id="PF08240">
    <property type="entry name" value="ADH_N"/>
    <property type="match status" value="1"/>
</dbReference>
<proteinExistence type="predicted"/>
<dbReference type="Proteomes" id="UP001319861">
    <property type="component" value="Chromosome"/>
</dbReference>
<dbReference type="InterPro" id="IPR036291">
    <property type="entry name" value="NAD(P)-bd_dom_sf"/>
</dbReference>
<evidence type="ECO:0000256" key="1">
    <source>
        <dbReference type="ARBA" id="ARBA00004496"/>
    </source>
</evidence>
<sequence length="380" mass="39784">MTLPDTMAAAVLTGHGGLDKLEYRTDVPVPAPMPGEVLIEVGASAVNNTDINTRIGWYSKAVTTGTSAGGATGFTEITEDDASWSGVALAFPRIQGADVCGRIVAVGDGVSADRIGERVLVRNMLRTPVDYRPYECWTFGSECDGGFAQFATAPARETYAVESDWSNGDLAAIPCAYSTAENMLHRAGVSAGQRVLVTGASGGVGLAAVQLAKRRGAHVIAVCSPAKAEEVVAQGADRAIDRGTDLIAALGHRSVDTVVDMVGGEQAAQLLELLRPGGAYTIAGAIGGPHAHIDLRTIYLNDLRVLGCTFQDDEVFENLIGYIERHEIHPVVSGTYALADIAQAQQDFLAKKHAGKLVLLPPPLAPAARAIPADTMEAAR</sequence>
<evidence type="ECO:0000313" key="8">
    <source>
        <dbReference type="EMBL" id="BCT78153.1"/>
    </source>
</evidence>
<gene>
    <name evidence="8" type="ORF">SCMU_39950</name>
</gene>
<dbReference type="EMBL" id="AP024525">
    <property type="protein sequence ID" value="BCT78153.1"/>
    <property type="molecule type" value="Genomic_DNA"/>
</dbReference>
<evidence type="ECO:0000313" key="9">
    <source>
        <dbReference type="Proteomes" id="UP001319861"/>
    </source>
</evidence>
<keyword evidence="9" id="KW-1185">Reference proteome</keyword>
<keyword evidence="3" id="KW-0963">Cytoplasm</keyword>
<keyword evidence="6" id="KW-0007">Acetylation</keyword>
<comment type="subcellular location">
    <subcellularLocation>
        <location evidence="1">Cytoplasm</location>
    </subcellularLocation>
</comment>
<protein>
    <submittedName>
        <fullName evidence="8">Alcohol dehydrogenase</fullName>
    </submittedName>
</protein>
<name>A0ABN6FMV8_SINCY</name>
<evidence type="ECO:0000256" key="2">
    <source>
        <dbReference type="ARBA" id="ARBA00011881"/>
    </source>
</evidence>
<evidence type="ECO:0000256" key="3">
    <source>
        <dbReference type="ARBA" id="ARBA00022490"/>
    </source>
</evidence>
<dbReference type="SUPFAM" id="SSF51735">
    <property type="entry name" value="NAD(P)-binding Rossmann-fold domains"/>
    <property type="match status" value="1"/>
</dbReference>